<dbReference type="Proteomes" id="UP001266305">
    <property type="component" value="Unassembled WGS sequence"/>
</dbReference>
<gene>
    <name evidence="2" type="ORF">P7K49_030400</name>
</gene>
<accession>A0ABQ9U2T6</accession>
<keyword evidence="3" id="KW-1185">Reference proteome</keyword>
<proteinExistence type="predicted"/>
<evidence type="ECO:0000313" key="3">
    <source>
        <dbReference type="Proteomes" id="UP001266305"/>
    </source>
</evidence>
<feature type="compositionally biased region" description="Low complexity" evidence="1">
    <location>
        <begin position="1"/>
        <end position="16"/>
    </location>
</feature>
<reference evidence="2 3" key="1">
    <citation type="submission" date="2023-05" db="EMBL/GenBank/DDBJ databases">
        <title>B98-5 Cell Line De Novo Hybrid Assembly: An Optical Mapping Approach.</title>
        <authorList>
            <person name="Kananen K."/>
            <person name="Auerbach J.A."/>
            <person name="Kautto E."/>
            <person name="Blachly J.S."/>
        </authorList>
    </citation>
    <scope>NUCLEOTIDE SEQUENCE [LARGE SCALE GENOMIC DNA]</scope>
    <source>
        <strain evidence="2">B95-8</strain>
        <tissue evidence="2">Cell line</tissue>
    </source>
</reference>
<evidence type="ECO:0000313" key="2">
    <source>
        <dbReference type="EMBL" id="KAK2091116.1"/>
    </source>
</evidence>
<dbReference type="EMBL" id="JASSZA010000016">
    <property type="protein sequence ID" value="KAK2091116.1"/>
    <property type="molecule type" value="Genomic_DNA"/>
</dbReference>
<evidence type="ECO:0000256" key="1">
    <source>
        <dbReference type="SAM" id="MobiDB-lite"/>
    </source>
</evidence>
<protein>
    <submittedName>
        <fullName evidence="2">Uncharacterized protein</fullName>
    </submittedName>
</protein>
<feature type="region of interest" description="Disordered" evidence="1">
    <location>
        <begin position="74"/>
        <end position="101"/>
    </location>
</feature>
<organism evidence="2 3">
    <name type="scientific">Saguinus oedipus</name>
    <name type="common">Cotton-top tamarin</name>
    <name type="synonym">Oedipomidas oedipus</name>
    <dbReference type="NCBI Taxonomy" id="9490"/>
    <lineage>
        <taxon>Eukaryota</taxon>
        <taxon>Metazoa</taxon>
        <taxon>Chordata</taxon>
        <taxon>Craniata</taxon>
        <taxon>Vertebrata</taxon>
        <taxon>Euteleostomi</taxon>
        <taxon>Mammalia</taxon>
        <taxon>Eutheria</taxon>
        <taxon>Euarchontoglires</taxon>
        <taxon>Primates</taxon>
        <taxon>Haplorrhini</taxon>
        <taxon>Platyrrhini</taxon>
        <taxon>Cebidae</taxon>
        <taxon>Callitrichinae</taxon>
        <taxon>Saguinus</taxon>
    </lineage>
</organism>
<name>A0ABQ9U2T6_SAGOE</name>
<comment type="caution">
    <text evidence="2">The sequence shown here is derived from an EMBL/GenBank/DDBJ whole genome shotgun (WGS) entry which is preliminary data.</text>
</comment>
<feature type="compositionally biased region" description="Polar residues" evidence="1">
    <location>
        <begin position="90"/>
        <end position="101"/>
    </location>
</feature>
<sequence>MATSFSSSTSTTITSSLRAHLREELKPKRLRVPYMGQGAAQAGEQGTKSKRSWNALETTAAFGIPLPAVQPLAGDGGAPAPWSLALGPHQNPSIPSPRGQT</sequence>
<feature type="region of interest" description="Disordered" evidence="1">
    <location>
        <begin position="1"/>
        <end position="26"/>
    </location>
</feature>